<comment type="caution">
    <text evidence="3">The sequence shown here is derived from an EMBL/GenBank/DDBJ whole genome shotgun (WGS) entry which is preliminary data.</text>
</comment>
<proteinExistence type="predicted"/>
<dbReference type="SUPFAM" id="SSF88874">
    <property type="entry name" value="Receptor-binding domain of short tail fibre protein gp12"/>
    <property type="match status" value="1"/>
</dbReference>
<accession>A0ABW9R869</accession>
<feature type="domain" description="Phage tail collar" evidence="2">
    <location>
        <begin position="36"/>
        <end position="91"/>
    </location>
</feature>
<dbReference type="Proteomes" id="UP000480164">
    <property type="component" value="Unassembled WGS sequence"/>
</dbReference>
<feature type="signal peptide" evidence="1">
    <location>
        <begin position="1"/>
        <end position="27"/>
    </location>
</feature>
<dbReference type="EMBL" id="WLZX01000001">
    <property type="protein sequence ID" value="MTD26213.1"/>
    <property type="molecule type" value="Genomic_DNA"/>
</dbReference>
<dbReference type="InterPro" id="IPR011083">
    <property type="entry name" value="Phage_tail_collar_dom"/>
</dbReference>
<feature type="chain" id="PRO_5046678056" evidence="1">
    <location>
        <begin position="28"/>
        <end position="224"/>
    </location>
</feature>
<reference evidence="3 4" key="1">
    <citation type="submission" date="2019-11" db="EMBL/GenBank/DDBJ databases">
        <title>Erwinia sp. nov., isolated from feces of birds in Tibet plateau of China.</title>
        <authorList>
            <person name="Ge Y."/>
        </authorList>
    </citation>
    <scope>NUCLEOTIDE SEQUENCE [LARGE SCALE GENOMIC DNA]</scope>
    <source>
        <strain evidence="3 4">J316</strain>
    </source>
</reference>
<gene>
    <name evidence="3" type="ORF">GK011_04535</name>
</gene>
<evidence type="ECO:0000256" key="1">
    <source>
        <dbReference type="SAM" id="SignalP"/>
    </source>
</evidence>
<evidence type="ECO:0000313" key="4">
    <source>
        <dbReference type="Proteomes" id="UP000480164"/>
    </source>
</evidence>
<keyword evidence="4" id="KW-1185">Reference proteome</keyword>
<evidence type="ECO:0000313" key="3">
    <source>
        <dbReference type="EMBL" id="MTD26213.1"/>
    </source>
</evidence>
<dbReference type="RefSeq" id="WP_154751483.1">
    <property type="nucleotide sequence ID" value="NZ_WLZX01000001.1"/>
</dbReference>
<dbReference type="InterPro" id="IPR037053">
    <property type="entry name" value="Phage_tail_collar_dom_sf"/>
</dbReference>
<organism evidence="3 4">
    <name type="scientific">Erwinia sorbitola</name>
    <dbReference type="NCBI Taxonomy" id="2681984"/>
    <lineage>
        <taxon>Bacteria</taxon>
        <taxon>Pseudomonadati</taxon>
        <taxon>Pseudomonadota</taxon>
        <taxon>Gammaproteobacteria</taxon>
        <taxon>Enterobacterales</taxon>
        <taxon>Erwiniaceae</taxon>
        <taxon>Erwinia</taxon>
    </lineage>
</organism>
<dbReference type="Pfam" id="PF07484">
    <property type="entry name" value="Collar"/>
    <property type="match status" value="1"/>
</dbReference>
<dbReference type="Gene3D" id="3.90.1340.10">
    <property type="entry name" value="Phage tail collar domain"/>
    <property type="match status" value="1"/>
</dbReference>
<sequence>MKSSVKTALSLAVSGLAVLAYAQSAQASCTSEPYLGSVCYTAASFCPANDYVEANGATLAISQNSALFALLGTTYGGNGQTTFQLPDLRERGIVGANGGTLPLGTVRGADTITLTQNQMPTHTHVATLTTQPATTVVVNASGNNAASTAPSATNNQLAVINGPAAKAYAPQGGTQVALGGVSATSTGGTIGVSNAGSSLPVTIIPKQTALLACIAVQGLFPSRP</sequence>
<protein>
    <submittedName>
        <fullName evidence="3">Phage tail protein</fullName>
    </submittedName>
</protein>
<keyword evidence="1" id="KW-0732">Signal</keyword>
<name>A0ABW9R869_9GAMM</name>
<evidence type="ECO:0000259" key="2">
    <source>
        <dbReference type="Pfam" id="PF07484"/>
    </source>
</evidence>